<comment type="caution">
    <text evidence="1">The sequence shown here is derived from an EMBL/GenBank/DDBJ whole genome shotgun (WGS) entry which is preliminary data.</text>
</comment>
<gene>
    <name evidence="1" type="ORF">NE237_016332</name>
</gene>
<evidence type="ECO:0000313" key="2">
    <source>
        <dbReference type="Proteomes" id="UP001141806"/>
    </source>
</evidence>
<name>A0A9Q0JS93_9MAGN</name>
<dbReference type="OrthoDB" id="47059at2759"/>
<keyword evidence="2" id="KW-1185">Reference proteome</keyword>
<accession>A0A9Q0JS93</accession>
<dbReference type="Proteomes" id="UP001141806">
    <property type="component" value="Unassembled WGS sequence"/>
</dbReference>
<reference evidence="1" key="1">
    <citation type="journal article" date="2023" name="Plant J.">
        <title>The genome of the king protea, Protea cynaroides.</title>
        <authorList>
            <person name="Chang J."/>
            <person name="Duong T.A."/>
            <person name="Schoeman C."/>
            <person name="Ma X."/>
            <person name="Roodt D."/>
            <person name="Barker N."/>
            <person name="Li Z."/>
            <person name="Van de Peer Y."/>
            <person name="Mizrachi E."/>
        </authorList>
    </citation>
    <scope>NUCLEOTIDE SEQUENCE</scope>
    <source>
        <tissue evidence="1">Young leaves</tissue>
    </source>
</reference>
<organism evidence="1 2">
    <name type="scientific">Protea cynaroides</name>
    <dbReference type="NCBI Taxonomy" id="273540"/>
    <lineage>
        <taxon>Eukaryota</taxon>
        <taxon>Viridiplantae</taxon>
        <taxon>Streptophyta</taxon>
        <taxon>Embryophyta</taxon>
        <taxon>Tracheophyta</taxon>
        <taxon>Spermatophyta</taxon>
        <taxon>Magnoliopsida</taxon>
        <taxon>Proteales</taxon>
        <taxon>Proteaceae</taxon>
        <taxon>Protea</taxon>
    </lineage>
</organism>
<dbReference type="EMBL" id="JAMYWD010000330">
    <property type="protein sequence ID" value="KAJ4949801.1"/>
    <property type="molecule type" value="Genomic_DNA"/>
</dbReference>
<proteinExistence type="predicted"/>
<evidence type="ECO:0000313" key="1">
    <source>
        <dbReference type="EMBL" id="KAJ4949801.1"/>
    </source>
</evidence>
<dbReference type="AlphaFoldDB" id="A0A9Q0JS93"/>
<sequence>MNPPKDAWALFLDYDALNIFTGEWHQTCMKGGYTGTPCKTSYAPGDLDVQCTVHNGLTEAIQIATEAEIVMGVVGLDLSQETGRQAFAKLIFKEFNQGGRLPMT</sequence>
<protein>
    <submittedName>
        <fullName evidence="1">Uncharacterized protein</fullName>
    </submittedName>
</protein>